<evidence type="ECO:0000313" key="1">
    <source>
        <dbReference type="EMBL" id="EDO61803.1"/>
    </source>
</evidence>
<name>A7VRX3_9FIRM</name>
<sequence length="93" mass="10825">MYSTPADWGITEPMLTVLFSYQEKAIALSDNGELFYSEMPEEYIFPGSVLPISDTTPIQELPENEQQEIQRLCSDILARYRLDWEVSHHEEKL</sequence>
<evidence type="ECO:0000313" key="2">
    <source>
        <dbReference type="Proteomes" id="UP000003490"/>
    </source>
</evidence>
<dbReference type="AlphaFoldDB" id="A7VRX3"/>
<organism evidence="1 2">
    <name type="scientific">[Clostridium] leptum DSM 753</name>
    <dbReference type="NCBI Taxonomy" id="428125"/>
    <lineage>
        <taxon>Bacteria</taxon>
        <taxon>Bacillati</taxon>
        <taxon>Bacillota</taxon>
        <taxon>Clostridia</taxon>
        <taxon>Eubacteriales</taxon>
        <taxon>Oscillospiraceae</taxon>
        <taxon>Oscillospiraceae incertae sedis</taxon>
    </lineage>
</organism>
<reference evidence="1 2" key="1">
    <citation type="submission" date="2007-08" db="EMBL/GenBank/DDBJ databases">
        <title>Draft genome sequence of Clostridium leptum (DSM 753).</title>
        <authorList>
            <person name="Sudarsanam P."/>
            <person name="Ley R."/>
            <person name="Guruge J."/>
            <person name="Turnbaugh P.J."/>
            <person name="Mahowald M."/>
            <person name="Liep D."/>
            <person name="Gordon J."/>
        </authorList>
    </citation>
    <scope>NUCLEOTIDE SEQUENCE [LARGE SCALE GENOMIC DNA]</scope>
    <source>
        <strain evidence="1 2">DSM 753</strain>
    </source>
</reference>
<gene>
    <name evidence="1" type="ORF">CLOLEP_01310</name>
</gene>
<dbReference type="HOGENOM" id="CLU_2394571_0_0_9"/>
<proteinExistence type="predicted"/>
<protein>
    <submittedName>
        <fullName evidence="1">Uncharacterized protein</fullName>
    </submittedName>
</protein>
<dbReference type="EMBL" id="ABCB02000017">
    <property type="protein sequence ID" value="EDO61803.1"/>
    <property type="molecule type" value="Genomic_DNA"/>
</dbReference>
<dbReference type="Proteomes" id="UP000003490">
    <property type="component" value="Unassembled WGS sequence"/>
</dbReference>
<comment type="caution">
    <text evidence="1">The sequence shown here is derived from an EMBL/GenBank/DDBJ whole genome shotgun (WGS) entry which is preliminary data.</text>
</comment>
<reference evidence="1 2" key="2">
    <citation type="submission" date="2007-08" db="EMBL/GenBank/DDBJ databases">
        <authorList>
            <person name="Fulton L."/>
            <person name="Clifton S."/>
            <person name="Fulton B."/>
            <person name="Xu J."/>
            <person name="Minx P."/>
            <person name="Pepin K.H."/>
            <person name="Johnson M."/>
            <person name="Thiruvilangam P."/>
            <person name="Bhonagiri V."/>
            <person name="Nash W.E."/>
            <person name="Wang C."/>
            <person name="Mardis E.R."/>
            <person name="Wilson R.K."/>
        </authorList>
    </citation>
    <scope>NUCLEOTIDE SEQUENCE [LARGE SCALE GENOMIC DNA]</scope>
    <source>
        <strain evidence="1 2">DSM 753</strain>
    </source>
</reference>
<accession>A7VRX3</accession>